<evidence type="ECO:0000256" key="1">
    <source>
        <dbReference type="SAM" id="MobiDB-lite"/>
    </source>
</evidence>
<feature type="compositionally biased region" description="Basic and acidic residues" evidence="1">
    <location>
        <begin position="1"/>
        <end position="11"/>
    </location>
</feature>
<feature type="compositionally biased region" description="Low complexity" evidence="1">
    <location>
        <begin position="457"/>
        <end position="469"/>
    </location>
</feature>
<keyword evidence="3" id="KW-1185">Reference proteome</keyword>
<sequence>MSEKSFTKEHYSVGGITVHPHDDGEELRQKLELARKHLHDLKTNRIVLARTRTVTRLLDNVRLSASRNATDSETREELMGHAIEITKLRDSIDEKTRELTFSQGHLAEKDRVLYDLRAQLEDLKAKSDQDFDFSQTHVAEHANRNATLSLKLTKIQKAIIKLRKQRTIITEEIVMKKSESNKIEIEKSKQTNISKLQFEEKEKAIEKLKFDLKKIIQNADYEKWRDEQVRKIKEYEGMMNKEDKLNNPFAAKVEELYLQLNSFSSFSSSEKRELESLRNQKSRLEIALSNTTDGFNLKSQHFNLKSKKSKLGYVLDPLDKDENAAIEEEMINFIQPTVVHSGRPTLTLKTSPPPSVKPQISRQEIVVDGNRRRYRSSSSSSSSSDDSDKKTTYLNAPVRNARDIQTSSKHRSILSRPLTNEGSSGGNFKIYGGPTPAVRASSHSRSGFTNWESKQPITSSGKSTSISSGRNENSNIIETTRTYKDGTEISVGRNLKISGQGSPKSDGFGDDDSAYVTMRKTYNEKSHPSQNWQNKMSQKTMQRKSDMQIGSPTGRFAGDYDEASVRRATMI</sequence>
<dbReference type="Proteomes" id="UP000001307">
    <property type="component" value="Unassembled WGS sequence"/>
</dbReference>
<name>E4WTT2_OIKDI</name>
<feature type="region of interest" description="Disordered" evidence="1">
    <location>
        <begin position="368"/>
        <end position="478"/>
    </location>
</feature>
<reference evidence="2 3" key="1">
    <citation type="journal article" date="2010" name="Science">
        <title>Plasticity of animal genome architecture unmasked by rapid evolution of a pelagic tunicate.</title>
        <authorList>
            <person name="Denoeud F."/>
            <person name="Henriet S."/>
            <person name="Mungpakdee S."/>
            <person name="Aury J.M."/>
            <person name="Da Silva C."/>
            <person name="Brinkmann H."/>
            <person name="Mikhaleva J."/>
            <person name="Olsen L.C."/>
            <person name="Jubin C."/>
            <person name="Canestro C."/>
            <person name="Bouquet J.M."/>
            <person name="Danks G."/>
            <person name="Poulain J."/>
            <person name="Campsteijn C."/>
            <person name="Adamski M."/>
            <person name="Cross I."/>
            <person name="Yadetie F."/>
            <person name="Muffato M."/>
            <person name="Louis A."/>
            <person name="Butcher S."/>
            <person name="Tsagkogeorga G."/>
            <person name="Konrad A."/>
            <person name="Singh S."/>
            <person name="Jensen M.F."/>
            <person name="Cong E.H."/>
            <person name="Eikeseth-Otteraa H."/>
            <person name="Noel B."/>
            <person name="Anthouard V."/>
            <person name="Porcel B.M."/>
            <person name="Kachouri-Lafond R."/>
            <person name="Nishino A."/>
            <person name="Ugolini M."/>
            <person name="Chourrout P."/>
            <person name="Nishida H."/>
            <person name="Aasland R."/>
            <person name="Huzurbazar S."/>
            <person name="Westhof E."/>
            <person name="Delsuc F."/>
            <person name="Lehrach H."/>
            <person name="Reinhardt R."/>
            <person name="Weissenbach J."/>
            <person name="Roy S.W."/>
            <person name="Artiguenave F."/>
            <person name="Postlethwait J.H."/>
            <person name="Manak J.R."/>
            <person name="Thompson E.M."/>
            <person name="Jaillon O."/>
            <person name="Du Pasquier L."/>
            <person name="Boudinot P."/>
            <person name="Liberles D.A."/>
            <person name="Volff J.N."/>
            <person name="Philippe H."/>
            <person name="Lenhard B."/>
            <person name="Roest Crollius H."/>
            <person name="Wincker P."/>
            <person name="Chourrout D."/>
        </authorList>
    </citation>
    <scope>NUCLEOTIDE SEQUENCE [LARGE SCALE GENOMIC DNA]</scope>
</reference>
<accession>E4WTT2</accession>
<evidence type="ECO:0000313" key="3">
    <source>
        <dbReference type="Proteomes" id="UP000001307"/>
    </source>
</evidence>
<organism evidence="2 3">
    <name type="scientific">Oikopleura dioica</name>
    <name type="common">Tunicate</name>
    <dbReference type="NCBI Taxonomy" id="34765"/>
    <lineage>
        <taxon>Eukaryota</taxon>
        <taxon>Metazoa</taxon>
        <taxon>Chordata</taxon>
        <taxon>Tunicata</taxon>
        <taxon>Appendicularia</taxon>
        <taxon>Copelata</taxon>
        <taxon>Oikopleuridae</taxon>
        <taxon>Oikopleura</taxon>
    </lineage>
</organism>
<protein>
    <submittedName>
        <fullName evidence="2">Uncharacterized protein</fullName>
    </submittedName>
</protein>
<dbReference type="AlphaFoldDB" id="E4WTT2"/>
<proteinExistence type="predicted"/>
<feature type="region of interest" description="Disordered" evidence="1">
    <location>
        <begin position="1"/>
        <end position="23"/>
    </location>
</feature>
<dbReference type="EMBL" id="FN653016">
    <property type="protein sequence ID" value="CBY07164.1"/>
    <property type="molecule type" value="Genomic_DNA"/>
</dbReference>
<dbReference type="InParanoid" id="E4WTT2"/>
<evidence type="ECO:0000313" key="2">
    <source>
        <dbReference type="EMBL" id="CBY07164.1"/>
    </source>
</evidence>
<feature type="compositionally biased region" description="Polar residues" evidence="1">
    <location>
        <begin position="441"/>
        <end position="456"/>
    </location>
</feature>
<gene>
    <name evidence="2" type="ORF">GSOID_T00006251001</name>
</gene>